<evidence type="ECO:0000313" key="1">
    <source>
        <dbReference type="EMBL" id="MCW3477792.1"/>
    </source>
</evidence>
<dbReference type="EMBL" id="JAPDNT010000052">
    <property type="protein sequence ID" value="MCW3477792.1"/>
    <property type="molecule type" value="Genomic_DNA"/>
</dbReference>
<reference evidence="1" key="1">
    <citation type="submission" date="2022-09" db="EMBL/GenBank/DDBJ databases">
        <title>Rhodovastum sp. nov. RN2-1 isolated from soil in Seongnam, South Korea.</title>
        <authorList>
            <person name="Le N.T."/>
        </authorList>
    </citation>
    <scope>NUCLEOTIDE SEQUENCE</scope>
    <source>
        <strain evidence="1">RN2-1</strain>
    </source>
</reference>
<proteinExistence type="predicted"/>
<evidence type="ECO:0000313" key="2">
    <source>
        <dbReference type="Proteomes" id="UP001165679"/>
    </source>
</evidence>
<gene>
    <name evidence="1" type="ORF">OL599_24895</name>
</gene>
<accession>A0AA41YYW9</accession>
<protein>
    <submittedName>
        <fullName evidence="1">Uncharacterized protein</fullName>
    </submittedName>
</protein>
<dbReference type="AlphaFoldDB" id="A0AA41YYW9"/>
<comment type="caution">
    <text evidence="1">The sequence shown here is derived from an EMBL/GenBank/DDBJ whole genome shotgun (WGS) entry which is preliminary data.</text>
</comment>
<keyword evidence="2" id="KW-1185">Reference proteome</keyword>
<name>A0AA41YYW9_9PROT</name>
<reference evidence="1" key="2">
    <citation type="submission" date="2022-10" db="EMBL/GenBank/DDBJ databases">
        <authorList>
            <person name="Trinh H.N."/>
        </authorList>
    </citation>
    <scope>NUCLEOTIDE SEQUENCE</scope>
    <source>
        <strain evidence="1">RN2-1</strain>
    </source>
</reference>
<sequence>MAPADGQPLLRGLPQRAIDDLQLRCGADDPGFPRVRPGDPLAGRRVLDEVLPVPHPLADIQPVAQQAGLAHRIAEDQRGRPLAAARAGNAGLVEADSNGARRDAARVLAEHPPDELRLLGHDLHLAGGRRAVRPELPQHPIAEAQPAAAGAGAHTALDAAMGLLGEVLEEHRRHRALEADMQFRDIAVGDGD</sequence>
<organism evidence="1 2">
    <name type="scientific">Limobrevibacterium gyesilva</name>
    <dbReference type="NCBI Taxonomy" id="2991712"/>
    <lineage>
        <taxon>Bacteria</taxon>
        <taxon>Pseudomonadati</taxon>
        <taxon>Pseudomonadota</taxon>
        <taxon>Alphaproteobacteria</taxon>
        <taxon>Acetobacterales</taxon>
        <taxon>Acetobacteraceae</taxon>
        <taxon>Limobrevibacterium</taxon>
    </lineage>
</organism>
<dbReference type="Proteomes" id="UP001165679">
    <property type="component" value="Unassembled WGS sequence"/>
</dbReference>